<reference evidence="19" key="1">
    <citation type="submission" date="2017-03" db="EMBL/GenBank/DDBJ databases">
        <title>Pathogen recognition receptors in grass carp Ctenopharyngodon idella: Organization and expression analysis of the TLRs and RLRs.</title>
        <authorList>
            <person name="Liao Z."/>
            <person name="Su J."/>
        </authorList>
    </citation>
    <scope>NUCLEOTIDE SEQUENCE</scope>
</reference>
<dbReference type="Pfam" id="PF01582">
    <property type="entry name" value="TIR"/>
    <property type="match status" value="1"/>
</dbReference>
<dbReference type="SMR" id="A0A2P1AML3"/>
<evidence type="ECO:0000256" key="15">
    <source>
        <dbReference type="PIRSR" id="PIRSR037595-2"/>
    </source>
</evidence>
<evidence type="ECO:0000256" key="2">
    <source>
        <dbReference type="ARBA" id="ARBA00009634"/>
    </source>
</evidence>
<dbReference type="GO" id="GO:0006954">
    <property type="term" value="P:inflammatory response"/>
    <property type="evidence" value="ECO:0007669"/>
    <property type="project" value="UniProtKB-UniRule"/>
</dbReference>
<evidence type="ECO:0000256" key="8">
    <source>
        <dbReference type="ARBA" id="ARBA00022859"/>
    </source>
</evidence>
<dbReference type="GO" id="GO:0002224">
    <property type="term" value="P:toll-like receptor signaling pathway"/>
    <property type="evidence" value="ECO:0007669"/>
    <property type="project" value="InterPro"/>
</dbReference>
<dbReference type="Pfam" id="PF13516">
    <property type="entry name" value="LRR_6"/>
    <property type="match status" value="1"/>
</dbReference>
<comment type="similarity">
    <text evidence="2 14">Belongs to the Toll-like receptor family.</text>
</comment>
<evidence type="ECO:0000259" key="18">
    <source>
        <dbReference type="PROSITE" id="PS50104"/>
    </source>
</evidence>
<evidence type="ECO:0000256" key="13">
    <source>
        <dbReference type="ARBA" id="ARBA00023198"/>
    </source>
</evidence>
<keyword evidence="4" id="KW-0433">Leucine-rich repeat</keyword>
<evidence type="ECO:0000256" key="17">
    <source>
        <dbReference type="SAM" id="SignalP"/>
    </source>
</evidence>
<evidence type="ECO:0000256" key="1">
    <source>
        <dbReference type="ARBA" id="ARBA00004479"/>
    </source>
</evidence>
<dbReference type="PANTHER" id="PTHR24365:SF539">
    <property type="entry name" value="TOLL-LIKE RECEPTOR 1"/>
    <property type="match status" value="1"/>
</dbReference>
<keyword evidence="3 14" id="KW-0399">Innate immunity</keyword>
<keyword evidence="6 17" id="KW-0732">Signal</keyword>
<dbReference type="GO" id="GO:0045087">
    <property type="term" value="P:innate immune response"/>
    <property type="evidence" value="ECO:0007669"/>
    <property type="project" value="UniProtKB-UniRule"/>
</dbReference>
<evidence type="ECO:0000256" key="5">
    <source>
        <dbReference type="ARBA" id="ARBA00022692"/>
    </source>
</evidence>
<dbReference type="PROSITE" id="PS50104">
    <property type="entry name" value="TIR"/>
    <property type="match status" value="1"/>
</dbReference>
<keyword evidence="5 16" id="KW-0812">Transmembrane</keyword>
<evidence type="ECO:0000256" key="9">
    <source>
        <dbReference type="ARBA" id="ARBA00022989"/>
    </source>
</evidence>
<organism evidence="19">
    <name type="scientific">Ctenopharyngodon idella</name>
    <name type="common">Grass carp</name>
    <name type="synonym">Leuciscus idella</name>
    <dbReference type="NCBI Taxonomy" id="7959"/>
    <lineage>
        <taxon>Eukaryota</taxon>
        <taxon>Metazoa</taxon>
        <taxon>Chordata</taxon>
        <taxon>Craniata</taxon>
        <taxon>Vertebrata</taxon>
        <taxon>Euteleostomi</taxon>
        <taxon>Actinopterygii</taxon>
        <taxon>Neopterygii</taxon>
        <taxon>Teleostei</taxon>
        <taxon>Ostariophysi</taxon>
        <taxon>Cypriniformes</taxon>
        <taxon>Xenocyprididae</taxon>
        <taxon>Xenocypridinae</taxon>
        <taxon>Ctenopharyngodon</taxon>
    </lineage>
</organism>
<dbReference type="SMART" id="SM00369">
    <property type="entry name" value="LRR_TYP"/>
    <property type="match status" value="5"/>
</dbReference>
<dbReference type="EMBL" id="KY824798">
    <property type="protein sequence ID" value="AVI26518.1"/>
    <property type="molecule type" value="Genomic_DNA"/>
</dbReference>
<evidence type="ECO:0000256" key="14">
    <source>
        <dbReference type="PIRNR" id="PIRNR037595"/>
    </source>
</evidence>
<dbReference type="InterPro" id="IPR000157">
    <property type="entry name" value="TIR_dom"/>
</dbReference>
<dbReference type="GO" id="GO:0005886">
    <property type="term" value="C:plasma membrane"/>
    <property type="evidence" value="ECO:0007669"/>
    <property type="project" value="TreeGrafter"/>
</dbReference>
<keyword evidence="7" id="KW-0677">Repeat</keyword>
<feature type="transmembrane region" description="Helical" evidence="16">
    <location>
        <begin position="597"/>
        <end position="622"/>
    </location>
</feature>
<dbReference type="PANTHER" id="PTHR24365">
    <property type="entry name" value="TOLL-LIKE RECEPTOR"/>
    <property type="match status" value="1"/>
</dbReference>
<evidence type="ECO:0000256" key="4">
    <source>
        <dbReference type="ARBA" id="ARBA00022614"/>
    </source>
</evidence>
<accession>A0A2P1AML3</accession>
<dbReference type="SMART" id="SM00255">
    <property type="entry name" value="TIR"/>
    <property type="match status" value="1"/>
</dbReference>
<feature type="chain" id="PRO_5015134782" evidence="17">
    <location>
        <begin position="23"/>
        <end position="815"/>
    </location>
</feature>
<keyword evidence="10 16" id="KW-0472">Membrane</keyword>
<evidence type="ECO:0000313" key="19">
    <source>
        <dbReference type="EMBL" id="AVI26518.1"/>
    </source>
</evidence>
<evidence type="ECO:0000256" key="11">
    <source>
        <dbReference type="ARBA" id="ARBA00023170"/>
    </source>
</evidence>
<dbReference type="SUPFAM" id="SSF52200">
    <property type="entry name" value="Toll/Interleukin receptor TIR domain"/>
    <property type="match status" value="1"/>
</dbReference>
<dbReference type="InterPro" id="IPR000483">
    <property type="entry name" value="Cys-rich_flank_reg_C"/>
</dbReference>
<evidence type="ECO:0000256" key="10">
    <source>
        <dbReference type="ARBA" id="ARBA00023136"/>
    </source>
</evidence>
<feature type="domain" description="TIR" evidence="18">
    <location>
        <begin position="647"/>
        <end position="788"/>
    </location>
</feature>
<dbReference type="GO" id="GO:0004888">
    <property type="term" value="F:transmembrane signaling receptor activity"/>
    <property type="evidence" value="ECO:0007669"/>
    <property type="project" value="InterPro"/>
</dbReference>
<evidence type="ECO:0000256" key="7">
    <source>
        <dbReference type="ARBA" id="ARBA00022737"/>
    </source>
</evidence>
<dbReference type="PIRSF" id="PIRSF037595">
    <property type="entry name" value="Toll-like_receptor"/>
    <property type="match status" value="1"/>
</dbReference>
<dbReference type="SMART" id="SM00082">
    <property type="entry name" value="LRRCT"/>
    <property type="match status" value="1"/>
</dbReference>
<evidence type="ECO:0000256" key="12">
    <source>
        <dbReference type="ARBA" id="ARBA00023180"/>
    </source>
</evidence>
<dbReference type="Gene3D" id="3.80.10.10">
    <property type="entry name" value="Ribonuclease Inhibitor"/>
    <property type="match status" value="1"/>
</dbReference>
<dbReference type="SUPFAM" id="SSF52047">
    <property type="entry name" value="RNI-like"/>
    <property type="match status" value="1"/>
</dbReference>
<keyword evidence="15" id="KW-1015">Disulfide bond</keyword>
<dbReference type="InterPro" id="IPR003591">
    <property type="entry name" value="Leu-rich_rpt_typical-subtyp"/>
</dbReference>
<dbReference type="SUPFAM" id="SSF52058">
    <property type="entry name" value="L domain-like"/>
    <property type="match status" value="1"/>
</dbReference>
<keyword evidence="13 14" id="KW-0395">Inflammatory response</keyword>
<dbReference type="Gene3D" id="3.40.50.10140">
    <property type="entry name" value="Toll/interleukin-1 receptor homology (TIR) domain"/>
    <property type="match status" value="1"/>
</dbReference>
<evidence type="ECO:0000256" key="6">
    <source>
        <dbReference type="ARBA" id="ARBA00022729"/>
    </source>
</evidence>
<dbReference type="PROSITE" id="PS51450">
    <property type="entry name" value="LRR"/>
    <property type="match status" value="2"/>
</dbReference>
<dbReference type="InterPro" id="IPR017241">
    <property type="entry name" value="Toll-like_receptor"/>
</dbReference>
<comment type="subcellular location">
    <subcellularLocation>
        <location evidence="1">Membrane</location>
        <topology evidence="1">Single-pass type I membrane protein</topology>
    </subcellularLocation>
</comment>
<evidence type="ECO:0000256" key="3">
    <source>
        <dbReference type="ARBA" id="ARBA00022588"/>
    </source>
</evidence>
<keyword evidence="11 14" id="KW-0675">Receptor</keyword>
<dbReference type="InterPro" id="IPR032675">
    <property type="entry name" value="LRR_dom_sf"/>
</dbReference>
<keyword evidence="9 16" id="KW-1133">Transmembrane helix</keyword>
<name>A0A2P1AML3_CTEID</name>
<evidence type="ECO:0000256" key="16">
    <source>
        <dbReference type="SAM" id="Phobius"/>
    </source>
</evidence>
<keyword evidence="8 14" id="KW-0391">Immunity</keyword>
<dbReference type="Pfam" id="PF13855">
    <property type="entry name" value="LRR_8"/>
    <property type="match status" value="2"/>
</dbReference>
<dbReference type="FunFam" id="3.40.50.10140:FF:000001">
    <property type="entry name" value="Toll-like receptor 2"/>
    <property type="match status" value="1"/>
</dbReference>
<feature type="signal peptide" evidence="17">
    <location>
        <begin position="1"/>
        <end position="22"/>
    </location>
</feature>
<protein>
    <submittedName>
        <fullName evidence="19">TLR25</fullName>
    </submittedName>
</protein>
<sequence>MSSTIWPVVISFLLVLPFKAHGEHFGYCSTEHTKDLSNNNLTRIPSHLSNNIEYLDVSHNHISSIVHGDLSGLTHLCFLKITHCGLQHISPDAFSSNSEIKVLNISYNHLTIVPNLHLPQLRILDLSSNPYPSYVLPDSFGNLNYLSILAIGSLDATSVKVDDFVPLQNIRLKKIIFGDGTELQNYEKGVFSQLKSLQEVILKVTFCERFDIFKDMIMDFDRTQTKKIQLIKLFPDQCSITTDPFEAFKDLHVLSNLSIIDTWMNSSVMVELFKNVWKSSFEEIAFLNITYNEDTPDGFQLPMQNHTMNLRAFILDGVKHLQYRYPTINMSVELINQLTYLKFSGSGMNILPCNLISAIKSLKVLDLSNNLLDDSGFWWIGCSSHKVFPALRKLSLSHNRFNDLTEIAKNMNDMKFIESLDLSFNSISIGKPCFWPSHLTELNLSHNNLGNNVFRYLSPHFQKIDLSKTGLSVIPLNIISLFPRLTHLYMSFNSIQVIPGDIQAPMLVSLHIDQNAITFISQNSMEGLPKLRTLKAGRNPFSCDCDSFWFMTEFNKSLLLDWPQDYTCSTPPSFSRRRLEMYEFGWLSCQPGLQAAVVLPVLFVVGAALAITVYACDGVWYTKMLWVWIRMKRRGYKRADQLLNATFRYHAFISYSQHDSVWVGSQLVPELERSGLSLCIHERDFEPGKWIVDNIINCVEDSYKSLFILSKNFVQSEWCNYELFFAQHRAISVNDDSLVFVLLEPIPSDSLPKKFLKLRTLLRQKTYLEWPADERKQRVFWCNLRAILQTVDQSKILKDVATDIADICPLVPVKD</sequence>
<dbReference type="InterPro" id="IPR035897">
    <property type="entry name" value="Toll_tir_struct_dom_sf"/>
</dbReference>
<dbReference type="InterPro" id="IPR001611">
    <property type="entry name" value="Leu-rich_rpt"/>
</dbReference>
<dbReference type="AlphaFoldDB" id="A0A2P1AML3"/>
<gene>
    <name evidence="19" type="primary">TLR25</name>
</gene>
<dbReference type="Pfam" id="PF00560">
    <property type="entry name" value="LRR_1"/>
    <property type="match status" value="1"/>
</dbReference>
<feature type="disulfide bond" evidence="15">
    <location>
        <begin position="353"/>
        <end position="382"/>
    </location>
</feature>
<keyword evidence="12" id="KW-0325">Glycoprotein</keyword>
<proteinExistence type="inferred from homology"/>